<gene>
    <name evidence="1" type="ORF">BABA_10536</name>
</gene>
<organism evidence="1 2">
    <name type="scientific">Neobacillus bataviensis LMG 21833</name>
    <dbReference type="NCBI Taxonomy" id="1117379"/>
    <lineage>
        <taxon>Bacteria</taxon>
        <taxon>Bacillati</taxon>
        <taxon>Bacillota</taxon>
        <taxon>Bacilli</taxon>
        <taxon>Bacillales</taxon>
        <taxon>Bacillaceae</taxon>
        <taxon>Neobacillus</taxon>
    </lineage>
</organism>
<dbReference type="RefSeq" id="WP_007085124.1">
    <property type="nucleotide sequence ID" value="NZ_AJLS01000057.1"/>
</dbReference>
<dbReference type="AlphaFoldDB" id="K6DM93"/>
<dbReference type="EMBL" id="AJLS01000057">
    <property type="protein sequence ID" value="EKN69293.1"/>
    <property type="molecule type" value="Genomic_DNA"/>
</dbReference>
<protein>
    <recommendedName>
        <fullName evidence="3">Histidine kinase</fullName>
    </recommendedName>
</protein>
<evidence type="ECO:0000313" key="2">
    <source>
        <dbReference type="Proteomes" id="UP000006316"/>
    </source>
</evidence>
<dbReference type="Proteomes" id="UP000006316">
    <property type="component" value="Unassembled WGS sequence"/>
</dbReference>
<reference evidence="1 2" key="1">
    <citation type="journal article" date="2012" name="Front. Microbiol.">
        <title>Redundancy and modularity in membrane-associated dissimilatory nitrate reduction in Bacillus.</title>
        <authorList>
            <person name="Heylen K."/>
            <person name="Keltjens J."/>
        </authorList>
    </citation>
    <scope>NUCLEOTIDE SEQUENCE [LARGE SCALE GENOMIC DNA]</scope>
    <source>
        <strain evidence="2">LMG 21833T</strain>
    </source>
</reference>
<accession>K6DM93</accession>
<name>K6DM93_9BACI</name>
<comment type="caution">
    <text evidence="1">The sequence shown here is derived from an EMBL/GenBank/DDBJ whole genome shotgun (WGS) entry which is preliminary data.</text>
</comment>
<evidence type="ECO:0000313" key="1">
    <source>
        <dbReference type="EMBL" id="EKN69293.1"/>
    </source>
</evidence>
<proteinExistence type="predicted"/>
<dbReference type="OrthoDB" id="2291120at2"/>
<dbReference type="eggNOG" id="ENOG503307U">
    <property type="taxonomic scope" value="Bacteria"/>
</dbReference>
<keyword evidence="2" id="KW-1185">Reference proteome</keyword>
<evidence type="ECO:0008006" key="3">
    <source>
        <dbReference type="Google" id="ProtNLM"/>
    </source>
</evidence>
<sequence>MTNINPEKHDRFIKIAEQRTNKILKTLKLLGNCANKGNYSYTEEEVRKIFTAIERELRNTRNKFQEQQQDEIEFKF</sequence>
<dbReference type="PATRIC" id="fig|1117379.3.peg.2197"/>
<dbReference type="STRING" id="1117379.BABA_10536"/>